<dbReference type="EMBL" id="CP012541">
    <property type="protein sequence ID" value="ALF47025.1"/>
    <property type="molecule type" value="Genomic_DNA"/>
</dbReference>
<dbReference type="PATRIC" id="fig|199.248.peg.338"/>
<feature type="signal peptide" evidence="1">
    <location>
        <begin position="1"/>
        <end position="20"/>
    </location>
</feature>
<name>A0A0M5MK77_9BACT</name>
<reference evidence="2" key="2">
    <citation type="submission" date="2016-07" db="EMBL/GenBank/DDBJ databases">
        <title>Comparative genomics of the Campylobacter concisus group.</title>
        <authorList>
            <person name="Miller W.G."/>
            <person name="Yee E."/>
            <person name="Chapman M.H."/>
            <person name="Huynh S."/>
            <person name="Bono J.L."/>
            <person name="On S.L.W."/>
            <person name="StLeger J."/>
            <person name="Foster G."/>
            <person name="Parker C.T."/>
        </authorList>
    </citation>
    <scope>NUCLEOTIDE SEQUENCE</scope>
    <source>
        <strain evidence="2">ATCC 33237</strain>
    </source>
</reference>
<reference evidence="3" key="4">
    <citation type="submission" date="2020-02" db="EMBL/GenBank/DDBJ databases">
        <title>Analysis of Completed Campylobacter concisus Genomes Identified Genomospecies Features, Novel plasmids and Their Association with Severe Ulcerative Colitis.</title>
        <authorList>
            <person name="Zhang L."/>
        </authorList>
    </citation>
    <scope>NUCLEOTIDE SEQUENCE</scope>
    <source>
        <strain evidence="3">P10CDO-S2</strain>
    </source>
</reference>
<evidence type="ECO:0008006" key="6">
    <source>
        <dbReference type="Google" id="ProtNLM"/>
    </source>
</evidence>
<evidence type="ECO:0000256" key="1">
    <source>
        <dbReference type="SAM" id="SignalP"/>
    </source>
</evidence>
<evidence type="ECO:0000313" key="2">
    <source>
        <dbReference type="EMBL" id="ALF47025.1"/>
    </source>
</evidence>
<proteinExistence type="predicted"/>
<feature type="chain" id="PRO_5038210108" description="Lipid/polyisoprenoid-binding YceI-like domain-containing protein" evidence="1">
    <location>
        <begin position="21"/>
        <end position="181"/>
    </location>
</feature>
<reference evidence="3 5" key="3">
    <citation type="journal article" date="2018" name="Emerg. Microbes Infect.">
        <title>Genomic analysis of oral Campylobacter concisus strains identified a potential bacterial molecular marker associated with active Crohn's disease.</title>
        <authorList>
            <person name="Liu F."/>
            <person name="Ma R."/>
            <person name="Tay C.Y.A."/>
            <person name="Octavia S."/>
            <person name="Lan R."/>
            <person name="Chung H.K.L."/>
            <person name="Riordan S.M."/>
            <person name="Grimm M.C."/>
            <person name="Leong R.W."/>
            <person name="Tanaka M.M."/>
            <person name="Connor S."/>
            <person name="Zhang L."/>
        </authorList>
    </citation>
    <scope>NUCLEOTIDE SEQUENCE [LARGE SCALE GENOMIC DNA]</scope>
    <source>
        <strain evidence="3 5">P10CDO-S2</strain>
    </source>
</reference>
<evidence type="ECO:0000313" key="5">
    <source>
        <dbReference type="Proteomes" id="UP000594630"/>
    </source>
</evidence>
<keyword evidence="1" id="KW-0732">Signal</keyword>
<dbReference type="Proteomes" id="UP000066049">
    <property type="component" value="Chromosome"/>
</dbReference>
<dbReference type="Proteomes" id="UP000594630">
    <property type="component" value="Chromosome"/>
</dbReference>
<accession>A0A0M5MK77</accession>
<protein>
    <recommendedName>
        <fullName evidence="6">Lipid/polyisoprenoid-binding YceI-like domain-containing protein</fullName>
    </recommendedName>
</protein>
<dbReference type="AlphaFoldDB" id="A0A0M5MK77"/>
<reference evidence="4" key="1">
    <citation type="submission" date="2015-08" db="EMBL/GenBank/DDBJ databases">
        <title>Comparative genomics of the Campylobacter concisus group.</title>
        <authorList>
            <person name="Miller W.G."/>
            <person name="Yee E."/>
            <person name="Chapman M.H."/>
            <person name="Huynh S."/>
            <person name="Bono J.L."/>
            <person name="On S.L.W."/>
            <person name="St Leger J."/>
            <person name="Foster G."/>
            <person name="Parker C.T."/>
        </authorList>
    </citation>
    <scope>NUCLEOTIDE SEQUENCE [LARGE SCALE GENOMIC DNA]</scope>
    <source>
        <strain evidence="4">ATCC 33237</strain>
    </source>
</reference>
<evidence type="ECO:0000313" key="3">
    <source>
        <dbReference type="EMBL" id="QPH83872.1"/>
    </source>
</evidence>
<gene>
    <name evidence="2" type="ORF">CCON33237_0317</name>
    <name evidence="3" type="ORF">CVT06_01695</name>
</gene>
<dbReference type="GeneID" id="28661985"/>
<dbReference type="EMBL" id="CP049274">
    <property type="protein sequence ID" value="QPH83872.1"/>
    <property type="molecule type" value="Genomic_DNA"/>
</dbReference>
<sequence>MNKLTSVALTASFFAVSALAFSVEGEPKVTFTGYKLANKTAVPGTFKTINFKSQENANFADFLKSFEFKLEPKDIDTKLPDRDKRIGIIFDGKAVDGKIVAVNGDDKAGEMDVELSINGNSKIFKTKYEVQNGKLIAKFSVDLVNDLKLNESFDKFAAAAKPFHGGKSYPDVDVGFEAAIK</sequence>
<dbReference type="KEGG" id="ccoc:CCON33237_0317"/>
<dbReference type="RefSeq" id="WP_054196110.1">
    <property type="nucleotide sequence ID" value="NZ_CABPUF010000001.1"/>
</dbReference>
<organism evidence="2 4">
    <name type="scientific">Campylobacter concisus</name>
    <dbReference type="NCBI Taxonomy" id="199"/>
    <lineage>
        <taxon>Bacteria</taxon>
        <taxon>Pseudomonadati</taxon>
        <taxon>Campylobacterota</taxon>
        <taxon>Epsilonproteobacteria</taxon>
        <taxon>Campylobacterales</taxon>
        <taxon>Campylobacteraceae</taxon>
        <taxon>Campylobacter</taxon>
    </lineage>
</organism>
<evidence type="ECO:0000313" key="4">
    <source>
        <dbReference type="Proteomes" id="UP000066049"/>
    </source>
</evidence>